<name>A0A7R8ALH3_9EURO</name>
<dbReference type="Gene3D" id="3.40.390.10">
    <property type="entry name" value="Collagenase (Catalytic Domain)"/>
    <property type="match status" value="1"/>
</dbReference>
<proteinExistence type="predicted"/>
<dbReference type="InterPro" id="IPR024079">
    <property type="entry name" value="MetalloPept_cat_dom_sf"/>
</dbReference>
<gene>
    <name evidence="1" type="ORF">APUU_40408A</name>
</gene>
<evidence type="ECO:0000313" key="1">
    <source>
        <dbReference type="EMBL" id="BCS23964.1"/>
    </source>
</evidence>
<dbReference type="GO" id="GO:0008237">
    <property type="term" value="F:metallopeptidase activity"/>
    <property type="evidence" value="ECO:0007669"/>
    <property type="project" value="InterPro"/>
</dbReference>
<accession>A0A7R8ALH3</accession>
<dbReference type="OrthoDB" id="4486469at2759"/>
<dbReference type="GeneID" id="64973969"/>
<reference evidence="1" key="2">
    <citation type="submission" date="2021-02" db="EMBL/GenBank/DDBJ databases">
        <title>Aspergillus puulaauensis MK2 genome sequence.</title>
        <authorList>
            <person name="Futagami T."/>
            <person name="Mori K."/>
            <person name="Kadooka C."/>
            <person name="Tanaka T."/>
        </authorList>
    </citation>
    <scope>NUCLEOTIDE SEQUENCE</scope>
    <source>
        <strain evidence="1">MK2</strain>
    </source>
</reference>
<dbReference type="SUPFAM" id="SSF55486">
    <property type="entry name" value="Metalloproteases ('zincins'), catalytic domain"/>
    <property type="match status" value="1"/>
</dbReference>
<dbReference type="RefSeq" id="XP_041556158.1">
    <property type="nucleotide sequence ID" value="XM_041703476.1"/>
</dbReference>
<dbReference type="EMBL" id="AP024446">
    <property type="protein sequence ID" value="BCS23964.1"/>
    <property type="molecule type" value="Genomic_DNA"/>
</dbReference>
<sequence length="384" mass="42895">MYLNAKHFFFFAVLFPLFPLFTYFLSSALPTLTVLSTREPSPTNVQWICLKFENCSAIRETVIRQAFTKAISMANVSQHIDFDSDPAAIDFFGPSSLNHEYQDQIRSIFAHIATFRIGCNPGVRADIECVDCSSNRSETIAYVKNIQHPGPYPDGNRLSKTSPIFKFCERFFRDYMSPEARLEEVLGIDDWKPDLRSYTNQASLVLHEIMHANALVSAQNGNRHISDIEIKVYNGSGNEEYSGVYGAALCKTLARTAPERPNAKTALVRDGITSNADNYAQFALAKWVQTKLNGRYPHLPTDSTVAVDGSWRIISHSLKTKTPPLHGSAASDNIDKQHDGSCADKELISFTVPDYLPKCLNTIAVAEYAADAAQWEANTTREDF</sequence>
<dbReference type="AlphaFoldDB" id="A0A7R8ALH3"/>
<evidence type="ECO:0008006" key="3">
    <source>
        <dbReference type="Google" id="ProtNLM"/>
    </source>
</evidence>
<organism evidence="1 2">
    <name type="scientific">Aspergillus puulaauensis</name>
    <dbReference type="NCBI Taxonomy" id="1220207"/>
    <lineage>
        <taxon>Eukaryota</taxon>
        <taxon>Fungi</taxon>
        <taxon>Dikarya</taxon>
        <taxon>Ascomycota</taxon>
        <taxon>Pezizomycotina</taxon>
        <taxon>Eurotiomycetes</taxon>
        <taxon>Eurotiomycetidae</taxon>
        <taxon>Eurotiales</taxon>
        <taxon>Aspergillaceae</taxon>
        <taxon>Aspergillus</taxon>
    </lineage>
</organism>
<protein>
    <recommendedName>
        <fullName evidence="3">Lysine-specific metallo-endopeptidase domain-containing protein</fullName>
    </recommendedName>
</protein>
<keyword evidence="2" id="KW-1185">Reference proteome</keyword>
<dbReference type="Proteomes" id="UP000654913">
    <property type="component" value="Chromosome 4"/>
</dbReference>
<evidence type="ECO:0000313" key="2">
    <source>
        <dbReference type="Proteomes" id="UP000654913"/>
    </source>
</evidence>
<reference evidence="1" key="1">
    <citation type="submission" date="2021-01" db="EMBL/GenBank/DDBJ databases">
        <authorList>
            <consortium name="Aspergillus puulaauensis MK2 genome sequencing consortium"/>
            <person name="Kazuki M."/>
            <person name="Futagami T."/>
        </authorList>
    </citation>
    <scope>NUCLEOTIDE SEQUENCE</scope>
    <source>
        <strain evidence="1">MK2</strain>
    </source>
</reference>
<dbReference type="KEGG" id="apuu:APUU_40408A"/>